<dbReference type="Gene3D" id="3.40.366.10">
    <property type="entry name" value="Malonyl-Coenzyme A Acyl Carrier Protein, domain 2"/>
    <property type="match status" value="1"/>
</dbReference>
<dbReference type="SMART" id="SM00825">
    <property type="entry name" value="PKS_KS"/>
    <property type="match status" value="1"/>
</dbReference>
<evidence type="ECO:0000256" key="1">
    <source>
        <dbReference type="ARBA" id="ARBA00022450"/>
    </source>
</evidence>
<feature type="coiled-coil region" evidence="4">
    <location>
        <begin position="8"/>
        <end position="35"/>
    </location>
</feature>
<dbReference type="CDD" id="cd00833">
    <property type="entry name" value="PKS"/>
    <property type="match status" value="1"/>
</dbReference>
<dbReference type="Pfam" id="PF21089">
    <property type="entry name" value="PKS_DH_N"/>
    <property type="match status" value="1"/>
</dbReference>
<dbReference type="EMBL" id="JACJTA010000074">
    <property type="protein sequence ID" value="MBD2607826.1"/>
    <property type="molecule type" value="Genomic_DNA"/>
</dbReference>
<feature type="domain" description="PKS/mFAS DH" evidence="6">
    <location>
        <begin position="937"/>
        <end position="1079"/>
    </location>
</feature>
<dbReference type="RefSeq" id="WP_051502913.1">
    <property type="nucleotide sequence ID" value="NZ_JACJTA010000074.1"/>
</dbReference>
<dbReference type="SUPFAM" id="SSF53901">
    <property type="entry name" value="Thiolase-like"/>
    <property type="match status" value="1"/>
</dbReference>
<reference evidence="7 8" key="1">
    <citation type="journal article" date="2020" name="ISME J.">
        <title>Comparative genomics reveals insights into cyanobacterial evolution and habitat adaptation.</title>
        <authorList>
            <person name="Chen M.Y."/>
            <person name="Teng W.K."/>
            <person name="Zhao L."/>
            <person name="Hu C.X."/>
            <person name="Zhou Y.K."/>
            <person name="Han B.P."/>
            <person name="Song L.R."/>
            <person name="Shu W.S."/>
        </authorList>
    </citation>
    <scope>NUCLEOTIDE SEQUENCE [LARGE SCALE GENOMIC DNA]</scope>
    <source>
        <strain evidence="7 8">FACHB-248</strain>
    </source>
</reference>
<dbReference type="PROSITE" id="PS52004">
    <property type="entry name" value="KS3_2"/>
    <property type="match status" value="1"/>
</dbReference>
<organism evidence="7 8">
    <name type="scientific">Scytonema hofmannii FACHB-248</name>
    <dbReference type="NCBI Taxonomy" id="1842502"/>
    <lineage>
        <taxon>Bacteria</taxon>
        <taxon>Bacillati</taxon>
        <taxon>Cyanobacteriota</taxon>
        <taxon>Cyanophyceae</taxon>
        <taxon>Nostocales</taxon>
        <taxon>Scytonemataceae</taxon>
        <taxon>Scytonema</taxon>
    </lineage>
</organism>
<evidence type="ECO:0000313" key="7">
    <source>
        <dbReference type="EMBL" id="MBD2607826.1"/>
    </source>
</evidence>
<evidence type="ECO:0000256" key="2">
    <source>
        <dbReference type="ARBA" id="ARBA00022553"/>
    </source>
</evidence>
<dbReference type="Pfam" id="PF22621">
    <property type="entry name" value="CurL-like_PKS_C"/>
    <property type="match status" value="1"/>
</dbReference>
<dbReference type="InterPro" id="IPR020807">
    <property type="entry name" value="PKS_DH"/>
</dbReference>
<dbReference type="Gene3D" id="3.40.47.10">
    <property type="match status" value="1"/>
</dbReference>
<dbReference type="Gene3D" id="3.10.129.110">
    <property type="entry name" value="Polyketide synthase dehydratase"/>
    <property type="match status" value="1"/>
</dbReference>
<comment type="caution">
    <text evidence="3">Lacks conserved residue(s) required for the propagation of feature annotation.</text>
</comment>
<gene>
    <name evidence="7" type="ORF">H6G81_25735</name>
</gene>
<dbReference type="InterPro" id="IPR020841">
    <property type="entry name" value="PKS_Beta-ketoAc_synthase_dom"/>
</dbReference>
<dbReference type="InterPro" id="IPR016035">
    <property type="entry name" value="Acyl_Trfase/lysoPLipase"/>
</dbReference>
<evidence type="ECO:0000256" key="4">
    <source>
        <dbReference type="SAM" id="Coils"/>
    </source>
</evidence>
<dbReference type="InterPro" id="IPR016039">
    <property type="entry name" value="Thiolase-like"/>
</dbReference>
<dbReference type="SMART" id="SM00826">
    <property type="entry name" value="PKS_DH"/>
    <property type="match status" value="1"/>
</dbReference>
<sequence>MNNIYESNQEKSVSLQRLLNALKQARTQIENTERQKTEPIAIIGMGFRFPGGVKDQETFWQLLHHGVDAITEIPQNRWDVDRYYDPNPDASGKIYTRYGGFLDQVDQFDPQFFGIAPREAMDMDPQHRLLLEITWEALENAAIAPERLKGTQTGLFVGMSSDDYSQLSLNFDDLNSLDAYRGLGSARSIAVGRLAHILDLQGLVLQLDTSCSSSLLGIHLACQSLRSGECNLALAGGVNLMLSPINTILGCKLRALSVDGRCKTFDAGADGYVRGEGGGIVVLKRLSDAIADGDNILALIRGSAANHDGKSNGLTAPNGAAQEVVIKQALANARVTPEQIQYVEVHGTGTPLGDPIEVLALGQVLCQNRSKQEPLMIGSLKTNFGHLEAAAGIASLIKVVLCLQNKQIPPHLHFQNPNPYIPWDKLAIAIPTQLTALSAQDSPHLAGVSCFGMSGTNVHLIVEAAANQVQIENHQDSQLHLLTLSAKTESALQDLAQKYQDFLTKHPSASIADVCFTANTGRSHFDHRLAIIAQSHQHLQQQLNSFIQQTPATEVISGQLTSKKRPKIAFLFTGQGSQYVGMGKELYQTQPVFRQCLDQCAQILSSELDYPLLEILYADTTENPLIHQTAYTQPALFALEYALAQLWISWGVQPDIVMGHSVGEYVAACVVGIFTLEDGLKLITQRGRLMQQLPGGEMVAVMASAAQVQAIIDNYKNQIAVAAYNTPNSVVISGTTAAIKDVCQQLTQQGIKTKPLQVSHAFHSPLMQPMLAEFAEIAAKITYHQPQIPLISNLTGQPATAEIATGQYWVNHVTQPVKFAESVHTLHQLGYKIWLEIGSQPVLLGMARQQIPETEHLTLPSLYPKLPDSLQLLRTLATLYVYSVAIHWQDFHKVNPNCQKIPLPTYPFQRQRYWINSNSEVKNQSSNSLSYQGKKRHPILGYRLTDLAVLPHTYIWETPIDEFYLSWLKDHQVWDTVIMPHTGYLQIAFEATQEAFNQPWNNISNLKLYYPLFLSTQEEQKIQVILSPLSDSKMLLQVYGCRLSKSSSASEWTLYADAQVSSSATHPEPTANLPILTKI</sequence>
<keyword evidence="1" id="KW-0596">Phosphopantetheine</keyword>
<dbReference type="InterPro" id="IPR014043">
    <property type="entry name" value="Acyl_transferase_dom"/>
</dbReference>
<accession>A0ABR8GWD4</accession>
<dbReference type="InterPro" id="IPR042104">
    <property type="entry name" value="PKS_dehydratase_sf"/>
</dbReference>
<dbReference type="InterPro" id="IPR050091">
    <property type="entry name" value="PKS_NRPS_Biosynth_Enz"/>
</dbReference>
<name>A0ABR8GWD4_9CYAN</name>
<dbReference type="InterPro" id="IPR001227">
    <property type="entry name" value="Ac_transferase_dom_sf"/>
</dbReference>
<feature type="domain" description="Ketosynthase family 3 (KS3)" evidence="5">
    <location>
        <begin position="37"/>
        <end position="464"/>
    </location>
</feature>
<dbReference type="InterPro" id="IPR049900">
    <property type="entry name" value="PKS_mFAS_DH"/>
</dbReference>
<evidence type="ECO:0000313" key="8">
    <source>
        <dbReference type="Proteomes" id="UP000660380"/>
    </source>
</evidence>
<proteinExistence type="predicted"/>
<dbReference type="Pfam" id="PF00109">
    <property type="entry name" value="ketoacyl-synt"/>
    <property type="match status" value="1"/>
</dbReference>
<dbReference type="PROSITE" id="PS52019">
    <property type="entry name" value="PKS_MFAS_DH"/>
    <property type="match status" value="1"/>
</dbReference>
<dbReference type="Gene3D" id="3.30.70.3290">
    <property type="match status" value="1"/>
</dbReference>
<keyword evidence="2" id="KW-0597">Phosphoprotein</keyword>
<dbReference type="SUPFAM" id="SSF52151">
    <property type="entry name" value="FabD/lysophospholipase-like"/>
    <property type="match status" value="1"/>
</dbReference>
<dbReference type="InterPro" id="IPR014031">
    <property type="entry name" value="Ketoacyl_synth_C"/>
</dbReference>
<dbReference type="PANTHER" id="PTHR43775:SF37">
    <property type="entry name" value="SI:DKEY-61P9.11"/>
    <property type="match status" value="1"/>
</dbReference>
<dbReference type="Pfam" id="PF00698">
    <property type="entry name" value="Acyl_transf_1"/>
    <property type="match status" value="1"/>
</dbReference>
<dbReference type="Proteomes" id="UP000660380">
    <property type="component" value="Unassembled WGS sequence"/>
</dbReference>
<dbReference type="InterPro" id="IPR014030">
    <property type="entry name" value="Ketoacyl_synth_N"/>
</dbReference>
<keyword evidence="8" id="KW-1185">Reference proteome</keyword>
<dbReference type="Pfam" id="PF02801">
    <property type="entry name" value="Ketoacyl-synt_C"/>
    <property type="match status" value="1"/>
</dbReference>
<dbReference type="InterPro" id="IPR016036">
    <property type="entry name" value="Malonyl_transacylase_ACP-bd"/>
</dbReference>
<protein>
    <submittedName>
        <fullName evidence="7">Type I polyketide synthase</fullName>
    </submittedName>
</protein>
<dbReference type="PANTHER" id="PTHR43775">
    <property type="entry name" value="FATTY ACID SYNTHASE"/>
    <property type="match status" value="1"/>
</dbReference>
<dbReference type="SMART" id="SM00827">
    <property type="entry name" value="PKS_AT"/>
    <property type="match status" value="1"/>
</dbReference>
<evidence type="ECO:0000256" key="3">
    <source>
        <dbReference type="PROSITE-ProRule" id="PRU01363"/>
    </source>
</evidence>
<dbReference type="SUPFAM" id="SSF55048">
    <property type="entry name" value="Probable ACP-binding domain of malonyl-CoA ACP transacylase"/>
    <property type="match status" value="1"/>
</dbReference>
<dbReference type="InterPro" id="IPR049552">
    <property type="entry name" value="PKS_DH_N"/>
</dbReference>
<feature type="region of interest" description="N-terminal hotdog fold" evidence="3">
    <location>
        <begin position="937"/>
        <end position="1067"/>
    </location>
</feature>
<evidence type="ECO:0000259" key="6">
    <source>
        <dbReference type="PROSITE" id="PS52019"/>
    </source>
</evidence>
<comment type="caution">
    <text evidence="7">The sequence shown here is derived from an EMBL/GenBank/DDBJ whole genome shotgun (WGS) entry which is preliminary data.</text>
</comment>
<evidence type="ECO:0000259" key="5">
    <source>
        <dbReference type="PROSITE" id="PS52004"/>
    </source>
</evidence>
<keyword evidence="4" id="KW-0175">Coiled coil</keyword>